<name>A0ACC0UXQ8_9HYPO</name>
<protein>
    <submittedName>
        <fullName evidence="1">Uncharacterized protein</fullName>
    </submittedName>
</protein>
<evidence type="ECO:0000313" key="1">
    <source>
        <dbReference type="EMBL" id="KAI9898929.1"/>
    </source>
</evidence>
<accession>A0ACC0UXQ8</accession>
<evidence type="ECO:0000313" key="2">
    <source>
        <dbReference type="Proteomes" id="UP001163324"/>
    </source>
</evidence>
<dbReference type="EMBL" id="CM047944">
    <property type="protein sequence ID" value="KAI9898929.1"/>
    <property type="molecule type" value="Genomic_DNA"/>
</dbReference>
<reference evidence="1" key="1">
    <citation type="submission" date="2022-10" db="EMBL/GenBank/DDBJ databases">
        <title>Complete Genome of Trichothecium roseum strain YXFP-22015, a Plant Pathogen Isolated from Citrus.</title>
        <authorList>
            <person name="Wang Y."/>
            <person name="Zhu L."/>
        </authorList>
    </citation>
    <scope>NUCLEOTIDE SEQUENCE</scope>
    <source>
        <strain evidence="1">YXFP-22015</strain>
    </source>
</reference>
<dbReference type="Proteomes" id="UP001163324">
    <property type="component" value="Chromosome 5"/>
</dbReference>
<sequence>MKFTLGEVKKKTDNGIIISFFFNARDNDIEKSTSGMYRSLLFQLLTLMPSLRQIFRYLDVTAQSEHHPQWGIETLKELFQQAVQSLGNAPLLCLVDALDECDEAEIRDMVSFFQDLGRLALSTGVHFHVCFASRHYPHITVGTGIHLTLEGQEGHSQDISNYIETNLHIGNSQATNMLRSNLLQKASGVFMWVVLVVKMLNEDHDSGLSSARLRRKLQDIPGDLHALFHNLLIRDNKMTEEMQLCFQWVLFARQPLSAKELYSAIHSGLVEATSSDADELFGWRSDQMPLDLVKRFLLSASKGLVEVTKSQPQITQFIHESVKDFLLKENELFVIWPNIREGFEGRSHDRLKKCCLDYILIARRQMPILLFNSVRSTSLLRYRKSTDQS</sequence>
<keyword evidence="2" id="KW-1185">Reference proteome</keyword>
<proteinExistence type="predicted"/>
<comment type="caution">
    <text evidence="1">The sequence shown here is derived from an EMBL/GenBank/DDBJ whole genome shotgun (WGS) entry which is preliminary data.</text>
</comment>
<gene>
    <name evidence="1" type="ORF">N3K66_005390</name>
</gene>
<organism evidence="1 2">
    <name type="scientific">Trichothecium roseum</name>
    <dbReference type="NCBI Taxonomy" id="47278"/>
    <lineage>
        <taxon>Eukaryota</taxon>
        <taxon>Fungi</taxon>
        <taxon>Dikarya</taxon>
        <taxon>Ascomycota</taxon>
        <taxon>Pezizomycotina</taxon>
        <taxon>Sordariomycetes</taxon>
        <taxon>Hypocreomycetidae</taxon>
        <taxon>Hypocreales</taxon>
        <taxon>Hypocreales incertae sedis</taxon>
        <taxon>Trichothecium</taxon>
    </lineage>
</organism>